<comment type="caution">
    <text evidence="1">The sequence shown here is derived from an EMBL/GenBank/DDBJ whole genome shotgun (WGS) entry which is preliminary data.</text>
</comment>
<organism evidence="1 2">
    <name type="scientific">Naganishia cerealis</name>
    <dbReference type="NCBI Taxonomy" id="610337"/>
    <lineage>
        <taxon>Eukaryota</taxon>
        <taxon>Fungi</taxon>
        <taxon>Dikarya</taxon>
        <taxon>Basidiomycota</taxon>
        <taxon>Agaricomycotina</taxon>
        <taxon>Tremellomycetes</taxon>
        <taxon>Filobasidiales</taxon>
        <taxon>Filobasidiaceae</taxon>
        <taxon>Naganishia</taxon>
    </lineage>
</organism>
<dbReference type="EMBL" id="JASBWR010000113">
    <property type="protein sequence ID" value="KAJ9094326.1"/>
    <property type="molecule type" value="Genomic_DNA"/>
</dbReference>
<proteinExistence type="predicted"/>
<gene>
    <name evidence="1" type="ORF">QFC19_008012</name>
</gene>
<evidence type="ECO:0000313" key="1">
    <source>
        <dbReference type="EMBL" id="KAJ9094326.1"/>
    </source>
</evidence>
<evidence type="ECO:0000313" key="2">
    <source>
        <dbReference type="Proteomes" id="UP001241377"/>
    </source>
</evidence>
<sequence length="750" mass="83965">MYSANRTSIDPIDAGITTEQIHALLRDQHVSHQVSLSDHSAAGNESPHAQYLTTGDLTETLELDPEHVLPFEVEADPHHQQVAGTLEDTLLGGQHLARALQRNDDASIEDHIPLDLGRTDLSSEQQEDSNFYIEERQSAPESSTSVAYDSAHQLGIDDAHDFEPEFEVTVEQLELEGDFLPETVDIKDEITGGDYELPKEATLFAKIPGSTDPRILDDETLDRLHEEMKRMDQQRRQGTSNNSYASLHTPSQSDGPSSNHSFVNFDLPGMAPQAGSSDHRKPQPTVEPQRSHSFLSIMHPTHNSEFNHAFDDSDTSPHSEVSLVQHRQKARKTVKDHRRDSEGSSASRPLIPLSEETGKRIIVKDRMDQLSKLIRCKMREAWGIGEDEPLPGPEKAGLEWHKGSKDPGNAKVGVGFGTFHEAIASTVYRELLNDSSIAVPASQRTLEAAQAAASVSFNNFCKRYAYQNDERWKAKSARDAKRGRRWARKDLKQKKRLKATSRYAQAVPQQILRMEYMSSEDSSEGEDSGLAPGTWQFYADMTGRQNADEKVVEVKTPHWRSAQLQNIYDRLDEIAASQTAESKGKGYTQVPLRRFKLDALRPKNPPRNAEPWMFIDGVRPPPIPRKPKRPNDTAKRRAELALLQSHQDEGGSRKKKAGLVTASPSRQSSTTNVTLDQTLAEHTTARSLCGTENETTLETFDHEHDFETFDDRLFDTIEENEHYTEAKDIQHLNGFAGNGSFASSRFSQSG</sequence>
<reference evidence="1" key="1">
    <citation type="submission" date="2023-04" db="EMBL/GenBank/DDBJ databases">
        <title>Draft Genome sequencing of Naganishia species isolated from polar environments using Oxford Nanopore Technology.</title>
        <authorList>
            <person name="Leo P."/>
            <person name="Venkateswaran K."/>
        </authorList>
    </citation>
    <scope>NUCLEOTIDE SEQUENCE</scope>
    <source>
        <strain evidence="1">MNA-CCFEE 5261</strain>
    </source>
</reference>
<protein>
    <submittedName>
        <fullName evidence="1">Uncharacterized protein</fullName>
    </submittedName>
</protein>
<dbReference type="Proteomes" id="UP001241377">
    <property type="component" value="Unassembled WGS sequence"/>
</dbReference>
<name>A0ACC2V5L7_9TREE</name>
<keyword evidence="2" id="KW-1185">Reference proteome</keyword>
<accession>A0ACC2V5L7</accession>